<feature type="region of interest" description="Disordered" evidence="1">
    <location>
        <begin position="130"/>
        <end position="200"/>
    </location>
</feature>
<accession>A0A8X8XZC0</accession>
<keyword evidence="2" id="KW-0812">Transmembrane</keyword>
<organism evidence="3">
    <name type="scientific">Salvia splendens</name>
    <name type="common">Scarlet sage</name>
    <dbReference type="NCBI Taxonomy" id="180675"/>
    <lineage>
        <taxon>Eukaryota</taxon>
        <taxon>Viridiplantae</taxon>
        <taxon>Streptophyta</taxon>
        <taxon>Embryophyta</taxon>
        <taxon>Tracheophyta</taxon>
        <taxon>Spermatophyta</taxon>
        <taxon>Magnoliopsida</taxon>
        <taxon>eudicotyledons</taxon>
        <taxon>Gunneridae</taxon>
        <taxon>Pentapetalae</taxon>
        <taxon>asterids</taxon>
        <taxon>lamiids</taxon>
        <taxon>Lamiales</taxon>
        <taxon>Lamiaceae</taxon>
        <taxon>Nepetoideae</taxon>
        <taxon>Mentheae</taxon>
        <taxon>Salviinae</taxon>
        <taxon>Salvia</taxon>
        <taxon>Salvia subgen. Calosphace</taxon>
        <taxon>core Calosphace</taxon>
    </lineage>
</organism>
<gene>
    <name evidence="3" type="ORF">SASPL_117923</name>
</gene>
<reference evidence="3" key="1">
    <citation type="submission" date="2018-01" db="EMBL/GenBank/DDBJ databases">
        <authorList>
            <person name="Mao J.F."/>
        </authorList>
    </citation>
    <scope>NUCLEOTIDE SEQUENCE</scope>
    <source>
        <strain evidence="3">Huo1</strain>
        <tissue evidence="3">Leaf</tissue>
    </source>
</reference>
<protein>
    <submittedName>
        <fullName evidence="3">Uncharacterized protein</fullName>
    </submittedName>
</protein>
<keyword evidence="2" id="KW-1133">Transmembrane helix</keyword>
<name>A0A8X8XZC0_SALSN</name>
<evidence type="ECO:0000256" key="1">
    <source>
        <dbReference type="SAM" id="MobiDB-lite"/>
    </source>
</evidence>
<keyword evidence="4" id="KW-1185">Reference proteome</keyword>
<feature type="compositionally biased region" description="Basic and acidic residues" evidence="1">
    <location>
        <begin position="130"/>
        <end position="150"/>
    </location>
</feature>
<evidence type="ECO:0000313" key="4">
    <source>
        <dbReference type="Proteomes" id="UP000298416"/>
    </source>
</evidence>
<reference evidence="3" key="2">
    <citation type="submission" date="2020-08" db="EMBL/GenBank/DDBJ databases">
        <title>Plant Genome Project.</title>
        <authorList>
            <person name="Zhang R.-G."/>
        </authorList>
    </citation>
    <scope>NUCLEOTIDE SEQUENCE</scope>
    <source>
        <strain evidence="3">Huo1</strain>
        <tissue evidence="3">Leaf</tissue>
    </source>
</reference>
<evidence type="ECO:0000313" key="3">
    <source>
        <dbReference type="EMBL" id="KAG6421372.1"/>
    </source>
</evidence>
<sequence>MAERREQEKPLALAIPANSKLSPFPPEFISHRRHQCLKCCGCSAALLLILAVTTLILMLTIFHVKHPTAASFKFHEAATKVYYDGALVGEGIAEETTESGAGRRRKEVFQAFRNRAERLQRLREEEKRESEAKALLKKQLQQDHQSKDTKSSSSDPNSNTDTSKSKPESTSSKSLDEEQNIDNLNLEGNKSRRQQCHENL</sequence>
<feature type="transmembrane region" description="Helical" evidence="2">
    <location>
        <begin position="39"/>
        <end position="62"/>
    </location>
</feature>
<comment type="caution">
    <text evidence="3">The sequence shown here is derived from an EMBL/GenBank/DDBJ whole genome shotgun (WGS) entry which is preliminary data.</text>
</comment>
<feature type="compositionally biased region" description="Low complexity" evidence="1">
    <location>
        <begin position="151"/>
        <end position="173"/>
    </location>
</feature>
<dbReference type="Proteomes" id="UP000298416">
    <property type="component" value="Unassembled WGS sequence"/>
</dbReference>
<evidence type="ECO:0000256" key="2">
    <source>
        <dbReference type="SAM" id="Phobius"/>
    </source>
</evidence>
<dbReference type="AlphaFoldDB" id="A0A8X8XZC0"/>
<dbReference type="EMBL" id="PNBA02000006">
    <property type="protein sequence ID" value="KAG6421372.1"/>
    <property type="molecule type" value="Genomic_DNA"/>
</dbReference>
<proteinExistence type="predicted"/>
<keyword evidence="2" id="KW-0472">Membrane</keyword>